<evidence type="ECO:0000256" key="1">
    <source>
        <dbReference type="SAM" id="MobiDB-lite"/>
    </source>
</evidence>
<reference evidence="2" key="1">
    <citation type="submission" date="2021-01" db="EMBL/GenBank/DDBJ databases">
        <authorList>
            <person name="Corre E."/>
            <person name="Pelletier E."/>
            <person name="Niang G."/>
            <person name="Scheremetjew M."/>
            <person name="Finn R."/>
            <person name="Kale V."/>
            <person name="Holt S."/>
            <person name="Cochrane G."/>
            <person name="Meng A."/>
            <person name="Brown T."/>
            <person name="Cohen L."/>
        </authorList>
    </citation>
    <scope>NUCLEOTIDE SEQUENCE</scope>
    <source>
        <strain evidence="2">SL-175</strain>
    </source>
</reference>
<sequence>MCIVYLSLIHTTGRARKFGRRSYQSTHTHTHTHVDAHSNAATVFVASSQYHATTYVPPLQPSSSSRSGGVDVGGGGGGLRGACVRQPPLAPAQTAHNVSCALNA</sequence>
<gene>
    <name evidence="2" type="ORF">MANT1106_LOCUS3513</name>
</gene>
<feature type="region of interest" description="Disordered" evidence="1">
    <location>
        <begin position="56"/>
        <end position="85"/>
    </location>
</feature>
<protein>
    <submittedName>
        <fullName evidence="2">Uncharacterized protein</fullName>
    </submittedName>
</protein>
<dbReference type="EMBL" id="HBFC01006265">
    <property type="protein sequence ID" value="CAD8700831.1"/>
    <property type="molecule type" value="Transcribed_RNA"/>
</dbReference>
<accession>A0A7S0S9W0</accession>
<name>A0A7S0S9W0_9CHLO</name>
<organism evidence="2">
    <name type="scientific">Mantoniella antarctica</name>
    <dbReference type="NCBI Taxonomy" id="81844"/>
    <lineage>
        <taxon>Eukaryota</taxon>
        <taxon>Viridiplantae</taxon>
        <taxon>Chlorophyta</taxon>
        <taxon>Mamiellophyceae</taxon>
        <taxon>Mamiellales</taxon>
        <taxon>Mamiellaceae</taxon>
        <taxon>Mantoniella</taxon>
    </lineage>
</organism>
<proteinExistence type="predicted"/>
<feature type="compositionally biased region" description="Gly residues" evidence="1">
    <location>
        <begin position="70"/>
        <end position="80"/>
    </location>
</feature>
<evidence type="ECO:0000313" key="2">
    <source>
        <dbReference type="EMBL" id="CAD8700831.1"/>
    </source>
</evidence>
<dbReference type="AlphaFoldDB" id="A0A7S0S9W0"/>